<gene>
    <name evidence="1" type="ORF">QOZ95_005052</name>
</gene>
<reference evidence="1 2" key="1">
    <citation type="submission" date="2023-07" db="EMBL/GenBank/DDBJ databases">
        <title>Genomic Encyclopedia of Type Strains, Phase IV (KMG-IV): sequencing the most valuable type-strain genomes for metagenomic binning, comparative biology and taxonomic classification.</title>
        <authorList>
            <person name="Goeker M."/>
        </authorList>
    </citation>
    <scope>NUCLEOTIDE SEQUENCE [LARGE SCALE GENOMIC DNA]</scope>
    <source>
        <strain evidence="1 2">DSM 14914</strain>
    </source>
</reference>
<protein>
    <submittedName>
        <fullName evidence="1">Uncharacterized protein</fullName>
    </submittedName>
</protein>
<accession>A0ABU0L6F3</accession>
<proteinExistence type="predicted"/>
<sequence length="92" mass="10444">MMIIARTGACWACNQTHNSGVTQSNVRQNEVQPRYDVTPSGAVTVPKSTCYRLARTLLETVQGRAEHGLRSYCMLWWQTGNRNRNQSEQSNQ</sequence>
<comment type="caution">
    <text evidence="1">The sequence shown here is derived from an EMBL/GenBank/DDBJ whole genome shotgun (WGS) entry which is preliminary data.</text>
</comment>
<organism evidence="1 2">
    <name type="scientific">Paenibacillus brasilensis</name>
    <dbReference type="NCBI Taxonomy" id="128574"/>
    <lineage>
        <taxon>Bacteria</taxon>
        <taxon>Bacillati</taxon>
        <taxon>Bacillota</taxon>
        <taxon>Bacilli</taxon>
        <taxon>Bacillales</taxon>
        <taxon>Paenibacillaceae</taxon>
        <taxon>Paenibacillus</taxon>
    </lineage>
</organism>
<evidence type="ECO:0000313" key="1">
    <source>
        <dbReference type="EMBL" id="MDQ0496852.1"/>
    </source>
</evidence>
<dbReference type="Proteomes" id="UP001242811">
    <property type="component" value="Unassembled WGS sequence"/>
</dbReference>
<keyword evidence="2" id="KW-1185">Reference proteome</keyword>
<name>A0ABU0L6F3_9BACL</name>
<evidence type="ECO:0000313" key="2">
    <source>
        <dbReference type="Proteomes" id="UP001242811"/>
    </source>
</evidence>
<dbReference type="EMBL" id="JAUSWA010000046">
    <property type="protein sequence ID" value="MDQ0496852.1"/>
    <property type="molecule type" value="Genomic_DNA"/>
</dbReference>